<keyword evidence="3" id="KW-1185">Reference proteome</keyword>
<reference evidence="2" key="1">
    <citation type="submission" date="2023-04" db="EMBL/GenBank/DDBJ databases">
        <authorList>
            <person name="Vijverberg K."/>
            <person name="Xiong W."/>
            <person name="Schranz E."/>
        </authorList>
    </citation>
    <scope>NUCLEOTIDE SEQUENCE</scope>
</reference>
<organism evidence="2 3">
    <name type="scientific">Lactuca saligna</name>
    <name type="common">Willowleaf lettuce</name>
    <dbReference type="NCBI Taxonomy" id="75948"/>
    <lineage>
        <taxon>Eukaryota</taxon>
        <taxon>Viridiplantae</taxon>
        <taxon>Streptophyta</taxon>
        <taxon>Embryophyta</taxon>
        <taxon>Tracheophyta</taxon>
        <taxon>Spermatophyta</taxon>
        <taxon>Magnoliopsida</taxon>
        <taxon>eudicotyledons</taxon>
        <taxon>Gunneridae</taxon>
        <taxon>Pentapetalae</taxon>
        <taxon>asterids</taxon>
        <taxon>campanulids</taxon>
        <taxon>Asterales</taxon>
        <taxon>Asteraceae</taxon>
        <taxon>Cichorioideae</taxon>
        <taxon>Cichorieae</taxon>
        <taxon>Lactucinae</taxon>
        <taxon>Lactuca</taxon>
    </lineage>
</organism>
<dbReference type="EMBL" id="OX465078">
    <property type="protein sequence ID" value="CAI9273753.1"/>
    <property type="molecule type" value="Genomic_DNA"/>
</dbReference>
<dbReference type="Proteomes" id="UP001177003">
    <property type="component" value="Chromosome 2"/>
</dbReference>
<name>A0AA35YH17_LACSI</name>
<evidence type="ECO:0000256" key="1">
    <source>
        <dbReference type="SAM" id="MobiDB-lite"/>
    </source>
</evidence>
<sequence length="139" mass="15029">MARPIVFDSTSVAPVMTSFDTIYVEELISSDNNTPLDTPSKGMLVTSSNPSGSTIPKLAPPPTLMPLASSIPSFLHYFTYTSFSISLVLIGQHQECVEMVSQYPEALVGLKMLEGDNEDASSLKKQMEEMDSSATSSDQ</sequence>
<proteinExistence type="predicted"/>
<gene>
    <name evidence="2" type="ORF">LSALG_LOCUS13880</name>
</gene>
<evidence type="ECO:0000313" key="3">
    <source>
        <dbReference type="Proteomes" id="UP001177003"/>
    </source>
</evidence>
<accession>A0AA35YH17</accession>
<feature type="region of interest" description="Disordered" evidence="1">
    <location>
        <begin position="118"/>
        <end position="139"/>
    </location>
</feature>
<protein>
    <submittedName>
        <fullName evidence="2">Uncharacterized protein</fullName>
    </submittedName>
</protein>
<dbReference type="AlphaFoldDB" id="A0AA35YH17"/>
<evidence type="ECO:0000313" key="2">
    <source>
        <dbReference type="EMBL" id="CAI9273753.1"/>
    </source>
</evidence>